<comment type="function">
    <text evidence="5">One of the primary rRNA binding proteins, this protein initially binds near the 5'-end of the 23S rRNA. It is important during the early stages of 50S assembly. It makes multiple contacts with different domains of the 23S rRNA in the assembled 50S subunit and ribosome.</text>
</comment>
<comment type="function">
    <text evidence="5">Forms part of the polypeptide exit tunnel.</text>
</comment>
<keyword evidence="2 5" id="KW-0689">Ribosomal protein</keyword>
<evidence type="ECO:0000256" key="1">
    <source>
        <dbReference type="ARBA" id="ARBA00010528"/>
    </source>
</evidence>
<dbReference type="GO" id="GO:0019843">
    <property type="term" value="F:rRNA binding"/>
    <property type="evidence" value="ECO:0007669"/>
    <property type="project" value="UniProtKB-UniRule"/>
</dbReference>
<dbReference type="HAMAP" id="MF_01328_B">
    <property type="entry name" value="Ribosomal_uL4_B"/>
    <property type="match status" value="1"/>
</dbReference>
<dbReference type="SUPFAM" id="SSF52166">
    <property type="entry name" value="Ribosomal protein L4"/>
    <property type="match status" value="1"/>
</dbReference>
<dbReference type="InterPro" id="IPR013005">
    <property type="entry name" value="Ribosomal_uL4-like"/>
</dbReference>
<dbReference type="Proteomes" id="UP000885826">
    <property type="component" value="Unassembled WGS sequence"/>
</dbReference>
<dbReference type="GO" id="GO:0005840">
    <property type="term" value="C:ribosome"/>
    <property type="evidence" value="ECO:0007669"/>
    <property type="project" value="UniProtKB-KW"/>
</dbReference>
<gene>
    <name evidence="5" type="primary">rplD</name>
    <name evidence="6" type="ORF">ENI34_01380</name>
</gene>
<keyword evidence="5" id="KW-0694">RNA-binding</keyword>
<dbReference type="Pfam" id="PF00573">
    <property type="entry name" value="Ribosomal_L4"/>
    <property type="match status" value="1"/>
</dbReference>
<dbReference type="Gene3D" id="3.40.1370.10">
    <property type="match status" value="1"/>
</dbReference>
<dbReference type="InterPro" id="IPR023574">
    <property type="entry name" value="Ribosomal_uL4_dom_sf"/>
</dbReference>
<organism evidence="6 7">
    <name type="scientific">candidate division WOR-3 bacterium</name>
    <dbReference type="NCBI Taxonomy" id="2052148"/>
    <lineage>
        <taxon>Bacteria</taxon>
        <taxon>Bacteria division WOR-3</taxon>
    </lineage>
</organism>
<accession>A0A9C9EKX6</accession>
<keyword evidence="3 5" id="KW-0687">Ribonucleoprotein</keyword>
<evidence type="ECO:0000256" key="5">
    <source>
        <dbReference type="HAMAP-Rule" id="MF_01328"/>
    </source>
</evidence>
<keyword evidence="5" id="KW-0699">rRNA-binding</keyword>
<evidence type="ECO:0000256" key="4">
    <source>
        <dbReference type="ARBA" id="ARBA00035244"/>
    </source>
</evidence>
<protein>
    <recommendedName>
        <fullName evidence="4 5">Large ribosomal subunit protein uL4</fullName>
    </recommendedName>
</protein>
<dbReference type="PANTHER" id="PTHR10746:SF6">
    <property type="entry name" value="LARGE RIBOSOMAL SUBUNIT PROTEIN UL4M"/>
    <property type="match status" value="1"/>
</dbReference>
<dbReference type="GO" id="GO:1990904">
    <property type="term" value="C:ribonucleoprotein complex"/>
    <property type="evidence" value="ECO:0007669"/>
    <property type="project" value="UniProtKB-KW"/>
</dbReference>
<comment type="caution">
    <text evidence="6">The sequence shown here is derived from an EMBL/GenBank/DDBJ whole genome shotgun (WGS) entry which is preliminary data.</text>
</comment>
<dbReference type="InterPro" id="IPR002136">
    <property type="entry name" value="Ribosomal_uL4"/>
</dbReference>
<evidence type="ECO:0000256" key="2">
    <source>
        <dbReference type="ARBA" id="ARBA00022980"/>
    </source>
</evidence>
<dbReference type="GO" id="GO:0003735">
    <property type="term" value="F:structural constituent of ribosome"/>
    <property type="evidence" value="ECO:0007669"/>
    <property type="project" value="InterPro"/>
</dbReference>
<comment type="similarity">
    <text evidence="1 5">Belongs to the universal ribosomal protein uL4 family.</text>
</comment>
<dbReference type="AlphaFoldDB" id="A0A9C9EKX6"/>
<reference evidence="6" key="1">
    <citation type="journal article" date="2020" name="mSystems">
        <title>Genome- and Community-Level Interaction Insights into Carbon Utilization and Element Cycling Functions of Hydrothermarchaeota in Hydrothermal Sediment.</title>
        <authorList>
            <person name="Zhou Z."/>
            <person name="Liu Y."/>
            <person name="Xu W."/>
            <person name="Pan J."/>
            <person name="Luo Z.H."/>
            <person name="Li M."/>
        </authorList>
    </citation>
    <scope>NUCLEOTIDE SEQUENCE</scope>
    <source>
        <strain evidence="6">HyVt-388</strain>
    </source>
</reference>
<evidence type="ECO:0000256" key="3">
    <source>
        <dbReference type="ARBA" id="ARBA00023274"/>
    </source>
</evidence>
<name>A0A9C9EKX6_UNCW3</name>
<proteinExistence type="inferred from homology"/>
<dbReference type="GO" id="GO:0006412">
    <property type="term" value="P:translation"/>
    <property type="evidence" value="ECO:0007669"/>
    <property type="project" value="UniProtKB-UniRule"/>
</dbReference>
<dbReference type="NCBIfam" id="TIGR03953">
    <property type="entry name" value="rplD_bact"/>
    <property type="match status" value="1"/>
</dbReference>
<dbReference type="PANTHER" id="PTHR10746">
    <property type="entry name" value="50S RIBOSOMAL PROTEIN L4"/>
    <property type="match status" value="1"/>
</dbReference>
<dbReference type="EMBL" id="DRIG01000018">
    <property type="protein sequence ID" value="HEC77779.1"/>
    <property type="molecule type" value="Genomic_DNA"/>
</dbReference>
<sequence length="210" mass="23731">METKLFDREGKEVGVVKLADDIFNQQINKVLLWENVTALLKNQRKGTACTKSRAEVRGGGKKPYRQKGIGWARHGSIRSPIWRGGGVTFGPKPRDYRVNIPKKKKFKALLSSLSAKAKEERIKIITELTVDSPKTKEIAGILKKFNLEQAKTLLSTEKIDNNLKLACRNIPNLTLKRVNEINCLDILSADYLLMTKNALQELEKRCATKK</sequence>
<evidence type="ECO:0000313" key="7">
    <source>
        <dbReference type="Proteomes" id="UP000885826"/>
    </source>
</evidence>
<evidence type="ECO:0000313" key="6">
    <source>
        <dbReference type="EMBL" id="HEC77779.1"/>
    </source>
</evidence>
<comment type="subunit">
    <text evidence="5">Part of the 50S ribosomal subunit.</text>
</comment>